<reference evidence="1" key="1">
    <citation type="submission" date="2022-04" db="EMBL/GenBank/DDBJ databases">
        <title>Genome of the entomopathogenic fungus Entomophthora muscae.</title>
        <authorList>
            <person name="Elya C."/>
            <person name="Lovett B.R."/>
            <person name="Lee E."/>
            <person name="Macias A.M."/>
            <person name="Hajek A.E."/>
            <person name="De Bivort B.L."/>
            <person name="Kasson M.T."/>
            <person name="De Fine Licht H.H."/>
            <person name="Stajich J.E."/>
        </authorList>
    </citation>
    <scope>NUCLEOTIDE SEQUENCE</scope>
    <source>
        <strain evidence="1">Berkeley</strain>
    </source>
</reference>
<sequence>MLRLQFKEAFALLFLFSASFTQAFYFYLEGGDPKCFLEDLPNETVVAAKYRVEKFDENTQSYVSDSLFQVSLAVNKDDEPQPLVSQKLGTDGNLVSPATVGAIITSALPTQVQEAGFTTRKLESIWISL</sequence>
<comment type="caution">
    <text evidence="1">The sequence shown here is derived from an EMBL/GenBank/DDBJ whole genome shotgun (WGS) entry which is preliminary data.</text>
</comment>
<accession>A0ACC2T336</accession>
<dbReference type="EMBL" id="QTSX02003698">
    <property type="protein sequence ID" value="KAJ9068717.1"/>
    <property type="molecule type" value="Genomic_DNA"/>
</dbReference>
<keyword evidence="2" id="KW-1185">Reference proteome</keyword>
<protein>
    <submittedName>
        <fullName evidence="1">Emp24p/erv25p- protein</fullName>
    </submittedName>
</protein>
<evidence type="ECO:0000313" key="1">
    <source>
        <dbReference type="EMBL" id="KAJ9068717.1"/>
    </source>
</evidence>
<gene>
    <name evidence="1" type="primary">ERP1_3</name>
    <name evidence="1" type="ORF">DSO57_1025867</name>
</gene>
<dbReference type="Proteomes" id="UP001165960">
    <property type="component" value="Unassembled WGS sequence"/>
</dbReference>
<organism evidence="1 2">
    <name type="scientific">Entomophthora muscae</name>
    <dbReference type="NCBI Taxonomy" id="34485"/>
    <lineage>
        <taxon>Eukaryota</taxon>
        <taxon>Fungi</taxon>
        <taxon>Fungi incertae sedis</taxon>
        <taxon>Zoopagomycota</taxon>
        <taxon>Entomophthoromycotina</taxon>
        <taxon>Entomophthoromycetes</taxon>
        <taxon>Entomophthorales</taxon>
        <taxon>Entomophthoraceae</taxon>
        <taxon>Entomophthora</taxon>
    </lineage>
</organism>
<evidence type="ECO:0000313" key="2">
    <source>
        <dbReference type="Proteomes" id="UP001165960"/>
    </source>
</evidence>
<name>A0ACC2T336_9FUNG</name>
<proteinExistence type="predicted"/>